<dbReference type="InterPro" id="IPR027417">
    <property type="entry name" value="P-loop_NTPase"/>
</dbReference>
<sequence length="316" mass="35547">MKFMDKTYDVLKDIFKILPERIVLSISKLPSEIKENIQEIRLRTNRPVALTCESVTYYLTDKSFTADLFNNLNYIKVSKIEITETFTKACTYSVYNRQQEISNGFITINGGHRMGISGTGVYSKGGLVNVKDITSLNIRIAREYIGCSRNLLEQLNNNFGSILICGKPCSGKTTLIRDLARELSLNYGKKVCVIDSRNEISSTYRGELTKDLGNCDVYSMYKKTDAIEHSVRNMAPDYVVCDEIVTEEEVKAISYGLNSGVNFIATIHSSSPFELKNKVIFKELQELNSFSSVVMLKNIGTPCTVDSIISMKEFGK</sequence>
<evidence type="ECO:0000256" key="1">
    <source>
        <dbReference type="ARBA" id="ARBA00022741"/>
    </source>
</evidence>
<keyword evidence="2" id="KW-0067">ATP-binding</keyword>
<evidence type="ECO:0000313" key="4">
    <source>
        <dbReference type="EMBL" id="QCT07911.1"/>
    </source>
</evidence>
<name>A0A4P8XXL3_9FIRM</name>
<keyword evidence="1" id="KW-0547">Nucleotide-binding</keyword>
<feature type="domain" description="AAA+ ATPase" evidence="3">
    <location>
        <begin position="158"/>
        <end position="300"/>
    </location>
</feature>
<dbReference type="AlphaFoldDB" id="A0A4P8XXL3"/>
<protein>
    <recommendedName>
        <fullName evidence="3">AAA+ ATPase domain-containing protein</fullName>
    </recommendedName>
</protein>
<dbReference type="GO" id="GO:0005524">
    <property type="term" value="F:ATP binding"/>
    <property type="evidence" value="ECO:0007669"/>
    <property type="project" value="UniProtKB-KW"/>
</dbReference>
<proteinExistence type="predicted"/>
<dbReference type="EMBL" id="CP039381">
    <property type="protein sequence ID" value="QCT07911.1"/>
    <property type="molecule type" value="Genomic_DNA"/>
</dbReference>
<dbReference type="InterPro" id="IPR003593">
    <property type="entry name" value="AAA+_ATPase"/>
</dbReference>
<dbReference type="Gene3D" id="3.40.50.300">
    <property type="entry name" value="P-loop containing nucleotide triphosphate hydrolases"/>
    <property type="match status" value="1"/>
</dbReference>
<accession>A0A4P8XXL3</accession>
<reference evidence="4 5" key="1">
    <citation type="submission" date="2019-04" db="EMBL/GenBank/DDBJ databases">
        <authorList>
            <person name="Embree M."/>
            <person name="Gaffney J.R."/>
        </authorList>
    </citation>
    <scope>NUCLEOTIDE SEQUENCE [LARGE SCALE GENOMIC DNA]</scope>
    <source>
        <strain evidence="4 5">JE7A12</strain>
    </source>
</reference>
<gene>
    <name evidence="4" type="ORF">E5Z56_11335</name>
</gene>
<organism evidence="4 5">
    <name type="scientific">Ruminococcus bovis</name>
    <dbReference type="NCBI Taxonomy" id="2564099"/>
    <lineage>
        <taxon>Bacteria</taxon>
        <taxon>Bacillati</taxon>
        <taxon>Bacillota</taxon>
        <taxon>Clostridia</taxon>
        <taxon>Eubacteriales</taxon>
        <taxon>Oscillospiraceae</taxon>
        <taxon>Ruminococcus</taxon>
    </lineage>
</organism>
<dbReference type="PANTHER" id="PTHR20953">
    <property type="entry name" value="KINASE-RELATED"/>
    <property type="match status" value="1"/>
</dbReference>
<evidence type="ECO:0000256" key="2">
    <source>
        <dbReference type="ARBA" id="ARBA00022840"/>
    </source>
</evidence>
<dbReference type="InterPro" id="IPR045735">
    <property type="entry name" value="Spore_III_AA_AAA+_ATPase"/>
</dbReference>
<dbReference type="OrthoDB" id="9768243at2"/>
<dbReference type="SUPFAM" id="SSF52540">
    <property type="entry name" value="P-loop containing nucleoside triphosphate hydrolases"/>
    <property type="match status" value="1"/>
</dbReference>
<keyword evidence="5" id="KW-1185">Reference proteome</keyword>
<evidence type="ECO:0000313" key="5">
    <source>
        <dbReference type="Proteomes" id="UP000301475"/>
    </source>
</evidence>
<dbReference type="Pfam" id="PF19568">
    <property type="entry name" value="Spore_III_AA"/>
    <property type="match status" value="1"/>
</dbReference>
<dbReference type="PANTHER" id="PTHR20953:SF3">
    <property type="entry name" value="P-LOOP CONTAINING NUCLEOSIDE TRIPHOSPHATE HYDROLASES SUPERFAMILY PROTEIN"/>
    <property type="match status" value="1"/>
</dbReference>
<dbReference type="KEGG" id="ruj:E5Z56_11335"/>
<dbReference type="SMART" id="SM00382">
    <property type="entry name" value="AAA"/>
    <property type="match status" value="1"/>
</dbReference>
<dbReference type="Proteomes" id="UP000301475">
    <property type="component" value="Chromosome"/>
</dbReference>
<evidence type="ECO:0000259" key="3">
    <source>
        <dbReference type="SMART" id="SM00382"/>
    </source>
</evidence>